<reference evidence="1" key="1">
    <citation type="submission" date="2020-05" db="EMBL/GenBank/DDBJ databases">
        <title>WGS assembly of Panicum virgatum.</title>
        <authorList>
            <person name="Lovell J.T."/>
            <person name="Jenkins J."/>
            <person name="Shu S."/>
            <person name="Juenger T.E."/>
            <person name="Schmutz J."/>
        </authorList>
    </citation>
    <scope>NUCLEOTIDE SEQUENCE</scope>
    <source>
        <strain evidence="1">AP13</strain>
    </source>
</reference>
<keyword evidence="2" id="KW-1185">Reference proteome</keyword>
<dbReference type="EMBL" id="CM029043">
    <property type="protein sequence ID" value="KAG2613606.1"/>
    <property type="molecule type" value="Genomic_DNA"/>
</dbReference>
<protein>
    <submittedName>
        <fullName evidence="1">Uncharacterized protein</fullName>
    </submittedName>
</protein>
<proteinExistence type="predicted"/>
<evidence type="ECO:0000313" key="2">
    <source>
        <dbReference type="Proteomes" id="UP000823388"/>
    </source>
</evidence>
<comment type="caution">
    <text evidence="1">The sequence shown here is derived from an EMBL/GenBank/DDBJ whole genome shotgun (WGS) entry which is preliminary data.</text>
</comment>
<dbReference type="Proteomes" id="UP000823388">
    <property type="component" value="Chromosome 4K"/>
</dbReference>
<name>A0A8T0TXT6_PANVG</name>
<evidence type="ECO:0000313" key="1">
    <source>
        <dbReference type="EMBL" id="KAG2613606.1"/>
    </source>
</evidence>
<dbReference type="AlphaFoldDB" id="A0A8T0TXT6"/>
<sequence>MGEFIHGEGLFPIDDGGRCFVDMVKLLVLRCGVGGCSFKSGCQFVRLVTLPFCGGEGTLVIPGGDFFVWVGDVVGDGGRFFRLSVVWPAGADSCAPTVLHALMADALSTKSIRAGRSGRWLLQQIHAWKSHMKMGGGSCSALAGSVGGQNRRRRDASGRRVGCVVISVLFRVRSVKNQGYTVLMF</sequence>
<gene>
    <name evidence="1" type="ORF">PVAP13_4KG368200</name>
</gene>
<accession>A0A8T0TXT6</accession>
<organism evidence="1 2">
    <name type="scientific">Panicum virgatum</name>
    <name type="common">Blackwell switchgrass</name>
    <dbReference type="NCBI Taxonomy" id="38727"/>
    <lineage>
        <taxon>Eukaryota</taxon>
        <taxon>Viridiplantae</taxon>
        <taxon>Streptophyta</taxon>
        <taxon>Embryophyta</taxon>
        <taxon>Tracheophyta</taxon>
        <taxon>Spermatophyta</taxon>
        <taxon>Magnoliopsida</taxon>
        <taxon>Liliopsida</taxon>
        <taxon>Poales</taxon>
        <taxon>Poaceae</taxon>
        <taxon>PACMAD clade</taxon>
        <taxon>Panicoideae</taxon>
        <taxon>Panicodae</taxon>
        <taxon>Paniceae</taxon>
        <taxon>Panicinae</taxon>
        <taxon>Panicum</taxon>
        <taxon>Panicum sect. Hiantes</taxon>
    </lineage>
</organism>